<feature type="region of interest" description="Disordered" evidence="1">
    <location>
        <begin position="972"/>
        <end position="1045"/>
    </location>
</feature>
<sequence>MSQIQDLARKNLSSWFSNPLPGVGDRILPITGLGSAPDQTSQSSGRKCNLISHNTQPRAYVTSYSQLLQGSLGLQSGGSSNDPNRSISSDSEDEEETEQYGLTLAEYKRLSEPLKIMVLQRKSLKLIGQKSLIKRSRAEEYSWLVDDKYTSEYFTHIRGIVEHWFSGFLVSGKLPTSKVDEACYYIFTTHADSLRSASKLINNRTNATAAHDLSAAIKLTAETARDADTCATVFMRSLGLDKIVGKKWDHFYFNRASEVAAPQSEETPARHTATCEIVPIHHISAEYGQSHLEQTSGIPESTLMSTLRIRLQDQTASSALSSMIKGPTVRDAQTMLSLSRLQLDEAGTVMDVLPMLRLGCIALSTERTLYEADPTPEKFVSDSSFSLDSLTYVQPDDVEYLSVAMSLDVFVAWMSGRSKTSIITCNGEDTCFSTQGIDINWVGVPVRNGLLSNRGILPYLLSHLDSYVWSGRMVLSYKGTNSGAKDYSPEITTMPAANSVHLPGQRNFIIILIDQNTTSEDYVNIDGVAVPVWNFKLPTTRDEDRRTVDVPPVDFFGVFSDALANGGFSEDMGWADAELARVSSVLGSAQLGRSLAASLYSAWRPGYYTNPDKDPKRLHGSLVPSPISSGDVWTKLSSCSYEAHNILSNHGDLCALQMNAFNFTATNSLGLSPSGYAIASDAHTWANIAESVPQYHVQCAATMARLRVHLGLYQRGSEVITFSPKAYGSWLHMQSCALSASTSAYHVTNDIRFSEWCGLHSEYDPMLKDIEIANAKNSVFWGIIKHVDTSHLYSTWDENNPVPQIYAVYKLGKKERTQLFTHSPIPSVLTLQWCEKIGIQQATTFPAREYFERNRVMQSGLPITQNSGTTKITICATTDAEQYLPSIYYSGGSIGSKRVFQWIDKEAFDSTVAMQQYSTSNAGLYMSKTITIAQWPLGSGHLRPDNIFVSASNAEHTQQKYFQINFTSLIWPDPPSTSGPGNSQGSMGAGSHTAPETQIPPTRLNTTTLRPDTQTDQALEESSPDPRTQRHRILTEAAAPPVQPE</sequence>
<proteinExistence type="predicted"/>
<accession>A0A7G4YW90</accession>
<keyword evidence="3" id="KW-1185">Reference proteome</keyword>
<organism evidence="2 3">
    <name type="scientific">Bactrocera dorsalis toti-like virus 1</name>
    <dbReference type="NCBI Taxonomy" id="2760897"/>
    <lineage>
        <taxon>Viruses</taxon>
        <taxon>Riboviria</taxon>
        <taxon>Orthornavirae</taxon>
        <taxon>Duplornaviricota</taxon>
        <taxon>Chrymotiviricetes</taxon>
        <taxon>Ghabrivirales</taxon>
        <taxon>Betatotivirineae</taxon>
        <taxon>Inseviridae</taxon>
        <taxon>Insevirus</taxon>
        <taxon>Insevirus jyugo</taxon>
    </lineage>
</organism>
<dbReference type="EMBL" id="MN745082">
    <property type="protein sequence ID" value="QMU95571.1"/>
    <property type="molecule type" value="Genomic_RNA"/>
</dbReference>
<dbReference type="Proteomes" id="UP001231606">
    <property type="component" value="Segment"/>
</dbReference>
<feature type="compositionally biased region" description="Low complexity" evidence="1">
    <location>
        <begin position="1000"/>
        <end position="1012"/>
    </location>
</feature>
<evidence type="ECO:0000256" key="1">
    <source>
        <dbReference type="SAM" id="MobiDB-lite"/>
    </source>
</evidence>
<name>A0A7G4YW90_9VIRU</name>
<protein>
    <submittedName>
        <fullName evidence="2">Capsid protein</fullName>
    </submittedName>
</protein>
<evidence type="ECO:0000313" key="2">
    <source>
        <dbReference type="EMBL" id="QMU95571.1"/>
    </source>
</evidence>
<evidence type="ECO:0000313" key="3">
    <source>
        <dbReference type="Proteomes" id="UP001231606"/>
    </source>
</evidence>
<feature type="region of interest" description="Disordered" evidence="1">
    <location>
        <begin position="72"/>
        <end position="95"/>
    </location>
</feature>
<reference evidence="2" key="1">
    <citation type="journal article" date="2020" name="Microb. Ecol.">
        <title>The RNA Virome and Its Dynamics in an Invasive Fruit Fly, Bactrocera dorsalis, Imply Interactions Between Host and Viruses.</title>
        <authorList>
            <person name="Zhang W."/>
            <person name="Gu Q."/>
            <person name="Niu J."/>
            <person name="Wang J.J."/>
        </authorList>
    </citation>
    <scope>NUCLEOTIDE SEQUENCE</scope>
    <source>
        <strain evidence="2">BDTLV1.abc7</strain>
    </source>
</reference>